<dbReference type="AlphaFoldDB" id="A0AAP0GLH3"/>
<dbReference type="PANTHER" id="PTHR13914">
    <property type="entry name" value="PROLINE OXIDASE"/>
    <property type="match status" value="1"/>
</dbReference>
<dbReference type="Pfam" id="PF01619">
    <property type="entry name" value="Pro_dh"/>
    <property type="match status" value="1"/>
</dbReference>
<feature type="compositionally biased region" description="Low complexity" evidence="6">
    <location>
        <begin position="20"/>
        <end position="30"/>
    </location>
</feature>
<evidence type="ECO:0000313" key="9">
    <source>
        <dbReference type="Proteomes" id="UP001408789"/>
    </source>
</evidence>
<dbReference type="Proteomes" id="UP001408789">
    <property type="component" value="Unassembled WGS sequence"/>
</dbReference>
<gene>
    <name evidence="8" type="ORF">SSX86_029128</name>
</gene>
<evidence type="ECO:0000256" key="1">
    <source>
        <dbReference type="ARBA" id="ARBA00005869"/>
    </source>
</evidence>
<feature type="region of interest" description="Disordered" evidence="6">
    <location>
        <begin position="104"/>
        <end position="129"/>
    </location>
</feature>
<keyword evidence="3 5" id="KW-0560">Oxidoreductase</keyword>
<feature type="region of interest" description="Disordered" evidence="6">
    <location>
        <begin position="20"/>
        <end position="50"/>
    </location>
</feature>
<comment type="caution">
    <text evidence="8">The sequence shown here is derived from an EMBL/GenBank/DDBJ whole genome shotgun (WGS) entry which is preliminary data.</text>
</comment>
<dbReference type="PANTHER" id="PTHR13914:SF0">
    <property type="entry name" value="PROLINE DEHYDROGENASE 1, MITOCHONDRIAL"/>
    <property type="match status" value="1"/>
</dbReference>
<evidence type="ECO:0000256" key="6">
    <source>
        <dbReference type="SAM" id="MobiDB-lite"/>
    </source>
</evidence>
<evidence type="ECO:0000313" key="8">
    <source>
        <dbReference type="EMBL" id="KAK9052499.1"/>
    </source>
</evidence>
<comment type="similarity">
    <text evidence="1 5">Belongs to the proline oxidase family.</text>
</comment>
<organism evidence="8 9">
    <name type="scientific">Deinandra increscens subsp. villosa</name>
    <dbReference type="NCBI Taxonomy" id="3103831"/>
    <lineage>
        <taxon>Eukaryota</taxon>
        <taxon>Viridiplantae</taxon>
        <taxon>Streptophyta</taxon>
        <taxon>Embryophyta</taxon>
        <taxon>Tracheophyta</taxon>
        <taxon>Spermatophyta</taxon>
        <taxon>Magnoliopsida</taxon>
        <taxon>eudicotyledons</taxon>
        <taxon>Gunneridae</taxon>
        <taxon>Pentapetalae</taxon>
        <taxon>asterids</taxon>
        <taxon>campanulids</taxon>
        <taxon>Asterales</taxon>
        <taxon>Asteraceae</taxon>
        <taxon>Asteroideae</taxon>
        <taxon>Heliantheae alliance</taxon>
        <taxon>Madieae</taxon>
        <taxon>Madiinae</taxon>
        <taxon>Deinandra</taxon>
    </lineage>
</organism>
<evidence type="ECO:0000256" key="3">
    <source>
        <dbReference type="ARBA" id="ARBA00023002"/>
    </source>
</evidence>
<dbReference type="GO" id="GO:0005739">
    <property type="term" value="C:mitochondrion"/>
    <property type="evidence" value="ECO:0007669"/>
    <property type="project" value="TreeGrafter"/>
</dbReference>
<dbReference type="EC" id="1.5.5.2" evidence="2 5"/>
<dbReference type="GO" id="GO:0010133">
    <property type="term" value="P:L-proline catabolic process to L-glutamate"/>
    <property type="evidence" value="ECO:0007669"/>
    <property type="project" value="TreeGrafter"/>
</dbReference>
<comment type="catalytic activity">
    <reaction evidence="5">
        <text>L-proline + a quinone = (S)-1-pyrroline-5-carboxylate + a quinol + H(+)</text>
        <dbReference type="Rhea" id="RHEA:23784"/>
        <dbReference type="ChEBI" id="CHEBI:15378"/>
        <dbReference type="ChEBI" id="CHEBI:17388"/>
        <dbReference type="ChEBI" id="CHEBI:24646"/>
        <dbReference type="ChEBI" id="CHEBI:60039"/>
        <dbReference type="ChEBI" id="CHEBI:132124"/>
        <dbReference type="EC" id="1.5.5.2"/>
    </reaction>
</comment>
<dbReference type="SUPFAM" id="SSF51730">
    <property type="entry name" value="FAD-linked oxidoreductase"/>
    <property type="match status" value="1"/>
</dbReference>
<keyword evidence="4 5" id="KW-0642">Proline metabolism</keyword>
<evidence type="ECO:0000256" key="2">
    <source>
        <dbReference type="ARBA" id="ARBA00012695"/>
    </source>
</evidence>
<comment type="cofactor">
    <cofactor evidence="5">
        <name>FAD</name>
        <dbReference type="ChEBI" id="CHEBI:57692"/>
    </cofactor>
</comment>
<feature type="domain" description="Proline dehydrogenase" evidence="7">
    <location>
        <begin position="213"/>
        <end position="548"/>
    </location>
</feature>
<dbReference type="InterPro" id="IPR029041">
    <property type="entry name" value="FAD-linked_oxidoreductase-like"/>
</dbReference>
<comment type="function">
    <text evidence="5">Converts proline to delta-1-pyrroline-5-carboxylate.</text>
</comment>
<dbReference type="EMBL" id="JBCNJP010000027">
    <property type="protein sequence ID" value="KAK9052499.1"/>
    <property type="molecule type" value="Genomic_DNA"/>
</dbReference>
<dbReference type="InterPro" id="IPR002872">
    <property type="entry name" value="Proline_DH_dom"/>
</dbReference>
<keyword evidence="5" id="KW-0274">FAD</keyword>
<protein>
    <recommendedName>
        <fullName evidence="2 5">Proline dehydrogenase</fullName>
        <ecNumber evidence="2 5">1.5.5.2</ecNumber>
    </recommendedName>
</protein>
<evidence type="ECO:0000256" key="4">
    <source>
        <dbReference type="ARBA" id="ARBA00023062"/>
    </source>
</evidence>
<proteinExistence type="inferred from homology"/>
<accession>A0AAP0GLH3</accession>
<evidence type="ECO:0000259" key="7">
    <source>
        <dbReference type="Pfam" id="PF01619"/>
    </source>
</evidence>
<name>A0AAP0GLH3_9ASTR</name>
<dbReference type="GO" id="GO:0071949">
    <property type="term" value="F:FAD binding"/>
    <property type="evidence" value="ECO:0007669"/>
    <property type="project" value="TreeGrafter"/>
</dbReference>
<keyword evidence="5" id="KW-0285">Flavoprotein</keyword>
<sequence>MLLASRKNFPFILINNNNNFPPSSSSSSSSVTFNKIRPPPPPLSPSSTTATTTVSVLPLMAMTTNGLSSKLIRSFTRRVNSSPSATTLTTPRFRSAQRTTINTTATAILPPPPPPPRTQPSDNIDQHEQQARDSIFDFEDTKGLFSSVTTGKLIRSAANLNLAAVEPVVDLGVWVMRSRLMQVGLMREMVLGTIKHTSYEHFVAGADLEETGRTVKKLWESGLRGMLDYGLEHTVDNESCDKNALQFIKTVESTQSLPPSSVSFVVVKITAICPISLLKRVSDLLRWEYKNPTSTHLPWKLKTLPIFSESSPFYHTLQKPSPLTAEEEHDLELANQRLINICNKSIECNVPVVIDAEDTSIQPGIDYFTYSAAVMYNKGQKPLVYGTIQAYLKDAGERLLETKKAADKMGLPVGFKLVRGAYMWSESQLANSLGVESPIHNSINDTHNCYNDCASFMLDEVSNGAGGLILATHNLESGKLAALKARDLGIGKDSEKLEFASLYGMAEAMTFGLRNAGFGVSKYLPFGPVDQIMPYLLRRAEENKGLLSSSNLDRQLMMKELKRRMKAYVGQGLVETENQFKSQAGSVVKLN</sequence>
<dbReference type="InterPro" id="IPR015659">
    <property type="entry name" value="Proline_oxidase"/>
</dbReference>
<feature type="compositionally biased region" description="Pro residues" evidence="6">
    <location>
        <begin position="109"/>
        <end position="118"/>
    </location>
</feature>
<dbReference type="Gene3D" id="3.20.20.220">
    <property type="match status" value="1"/>
</dbReference>
<keyword evidence="9" id="KW-1185">Reference proteome</keyword>
<dbReference type="GO" id="GO:0004657">
    <property type="term" value="F:proline dehydrogenase activity"/>
    <property type="evidence" value="ECO:0007669"/>
    <property type="project" value="UniProtKB-EC"/>
</dbReference>
<reference evidence="8 9" key="1">
    <citation type="submission" date="2024-04" db="EMBL/GenBank/DDBJ databases">
        <title>The reference genome of an endangered Asteraceae, Deinandra increscens subsp. villosa, native to the Central Coast of California.</title>
        <authorList>
            <person name="Guilliams M."/>
            <person name="Hasenstab-Lehman K."/>
            <person name="Meyer R."/>
            <person name="Mcevoy S."/>
        </authorList>
    </citation>
    <scope>NUCLEOTIDE SEQUENCE [LARGE SCALE GENOMIC DNA]</scope>
    <source>
        <tissue evidence="8">Leaf</tissue>
    </source>
</reference>
<evidence type="ECO:0000256" key="5">
    <source>
        <dbReference type="RuleBase" id="RU364054"/>
    </source>
</evidence>